<dbReference type="EMBL" id="BMAO01022593">
    <property type="protein sequence ID" value="GFQ82996.1"/>
    <property type="molecule type" value="Genomic_DNA"/>
</dbReference>
<organism evidence="1 2">
    <name type="scientific">Trichonephila clavata</name>
    <name type="common">Joro spider</name>
    <name type="synonym">Nephila clavata</name>
    <dbReference type="NCBI Taxonomy" id="2740835"/>
    <lineage>
        <taxon>Eukaryota</taxon>
        <taxon>Metazoa</taxon>
        <taxon>Ecdysozoa</taxon>
        <taxon>Arthropoda</taxon>
        <taxon>Chelicerata</taxon>
        <taxon>Arachnida</taxon>
        <taxon>Araneae</taxon>
        <taxon>Araneomorphae</taxon>
        <taxon>Entelegynae</taxon>
        <taxon>Araneoidea</taxon>
        <taxon>Nephilidae</taxon>
        <taxon>Trichonephila</taxon>
    </lineage>
</organism>
<evidence type="ECO:0000313" key="1">
    <source>
        <dbReference type="EMBL" id="GFQ82996.1"/>
    </source>
</evidence>
<dbReference type="Proteomes" id="UP000887116">
    <property type="component" value="Unassembled WGS sequence"/>
</dbReference>
<sequence>MISIIRLRHRLTSEREKNNIYQKMELFTGGNNYPSSLRHTALAHLLALRRESWASLPLDRGVKQQSLPSEDSLHSIFTRHWE</sequence>
<name>A0A8X6KT04_TRICU</name>
<protein>
    <submittedName>
        <fullName evidence="1">Uncharacterized protein</fullName>
    </submittedName>
</protein>
<accession>A0A8X6KT04</accession>
<gene>
    <name evidence="1" type="ORF">TNCT_30131</name>
</gene>
<evidence type="ECO:0000313" key="2">
    <source>
        <dbReference type="Proteomes" id="UP000887116"/>
    </source>
</evidence>
<keyword evidence="2" id="KW-1185">Reference proteome</keyword>
<proteinExistence type="predicted"/>
<reference evidence="1" key="1">
    <citation type="submission" date="2020-07" db="EMBL/GenBank/DDBJ databases">
        <title>Multicomponent nature underlies the extraordinary mechanical properties of spider dragline silk.</title>
        <authorList>
            <person name="Kono N."/>
            <person name="Nakamura H."/>
            <person name="Mori M."/>
            <person name="Yoshida Y."/>
            <person name="Ohtoshi R."/>
            <person name="Malay A.D."/>
            <person name="Moran D.A.P."/>
            <person name="Tomita M."/>
            <person name="Numata K."/>
            <person name="Arakawa K."/>
        </authorList>
    </citation>
    <scope>NUCLEOTIDE SEQUENCE</scope>
</reference>
<comment type="caution">
    <text evidence="1">The sequence shown here is derived from an EMBL/GenBank/DDBJ whole genome shotgun (WGS) entry which is preliminary data.</text>
</comment>
<dbReference type="AlphaFoldDB" id="A0A8X6KT04"/>